<organism evidence="2 3">
    <name type="scientific">Dendrothele bispora (strain CBS 962.96)</name>
    <dbReference type="NCBI Taxonomy" id="1314807"/>
    <lineage>
        <taxon>Eukaryota</taxon>
        <taxon>Fungi</taxon>
        <taxon>Dikarya</taxon>
        <taxon>Basidiomycota</taxon>
        <taxon>Agaricomycotina</taxon>
        <taxon>Agaricomycetes</taxon>
        <taxon>Agaricomycetidae</taxon>
        <taxon>Agaricales</taxon>
        <taxon>Agaricales incertae sedis</taxon>
        <taxon>Dendrothele</taxon>
    </lineage>
</organism>
<proteinExistence type="predicted"/>
<feature type="region of interest" description="Disordered" evidence="1">
    <location>
        <begin position="1"/>
        <end position="42"/>
    </location>
</feature>
<dbReference type="AlphaFoldDB" id="A0A4S8MBE1"/>
<evidence type="ECO:0000313" key="3">
    <source>
        <dbReference type="Proteomes" id="UP000297245"/>
    </source>
</evidence>
<feature type="region of interest" description="Disordered" evidence="1">
    <location>
        <begin position="86"/>
        <end position="136"/>
    </location>
</feature>
<evidence type="ECO:0000313" key="2">
    <source>
        <dbReference type="EMBL" id="THU99273.1"/>
    </source>
</evidence>
<reference evidence="2 3" key="1">
    <citation type="journal article" date="2019" name="Nat. Ecol. Evol.">
        <title>Megaphylogeny resolves global patterns of mushroom evolution.</title>
        <authorList>
            <person name="Varga T."/>
            <person name="Krizsan K."/>
            <person name="Foldi C."/>
            <person name="Dima B."/>
            <person name="Sanchez-Garcia M."/>
            <person name="Sanchez-Ramirez S."/>
            <person name="Szollosi G.J."/>
            <person name="Szarkandi J.G."/>
            <person name="Papp V."/>
            <person name="Albert L."/>
            <person name="Andreopoulos W."/>
            <person name="Angelini C."/>
            <person name="Antonin V."/>
            <person name="Barry K.W."/>
            <person name="Bougher N.L."/>
            <person name="Buchanan P."/>
            <person name="Buyck B."/>
            <person name="Bense V."/>
            <person name="Catcheside P."/>
            <person name="Chovatia M."/>
            <person name="Cooper J."/>
            <person name="Damon W."/>
            <person name="Desjardin D."/>
            <person name="Finy P."/>
            <person name="Geml J."/>
            <person name="Haridas S."/>
            <person name="Hughes K."/>
            <person name="Justo A."/>
            <person name="Karasinski D."/>
            <person name="Kautmanova I."/>
            <person name="Kiss B."/>
            <person name="Kocsube S."/>
            <person name="Kotiranta H."/>
            <person name="LaButti K.M."/>
            <person name="Lechner B.E."/>
            <person name="Liimatainen K."/>
            <person name="Lipzen A."/>
            <person name="Lukacs Z."/>
            <person name="Mihaltcheva S."/>
            <person name="Morgado L.N."/>
            <person name="Niskanen T."/>
            <person name="Noordeloos M.E."/>
            <person name="Ohm R.A."/>
            <person name="Ortiz-Santana B."/>
            <person name="Ovrebo C."/>
            <person name="Racz N."/>
            <person name="Riley R."/>
            <person name="Savchenko A."/>
            <person name="Shiryaev A."/>
            <person name="Soop K."/>
            <person name="Spirin V."/>
            <person name="Szebenyi C."/>
            <person name="Tomsovsky M."/>
            <person name="Tulloss R.E."/>
            <person name="Uehling J."/>
            <person name="Grigoriev I.V."/>
            <person name="Vagvolgyi C."/>
            <person name="Papp T."/>
            <person name="Martin F.M."/>
            <person name="Miettinen O."/>
            <person name="Hibbett D.S."/>
            <person name="Nagy L.G."/>
        </authorList>
    </citation>
    <scope>NUCLEOTIDE SEQUENCE [LARGE SCALE GENOMIC DNA]</scope>
    <source>
        <strain evidence="2 3">CBS 962.96</strain>
    </source>
</reference>
<gene>
    <name evidence="2" type="ORF">K435DRAFT_855835</name>
</gene>
<feature type="compositionally biased region" description="Low complexity" evidence="1">
    <location>
        <begin position="1"/>
        <end position="39"/>
    </location>
</feature>
<dbReference type="EMBL" id="ML179122">
    <property type="protein sequence ID" value="THU99273.1"/>
    <property type="molecule type" value="Genomic_DNA"/>
</dbReference>
<protein>
    <submittedName>
        <fullName evidence="2">Uncharacterized protein</fullName>
    </submittedName>
</protein>
<name>A0A4S8MBE1_DENBC</name>
<dbReference type="Proteomes" id="UP000297245">
    <property type="component" value="Unassembled WGS sequence"/>
</dbReference>
<keyword evidence="3" id="KW-1185">Reference proteome</keyword>
<evidence type="ECO:0000256" key="1">
    <source>
        <dbReference type="SAM" id="MobiDB-lite"/>
    </source>
</evidence>
<accession>A0A4S8MBE1</accession>
<sequence>MNQSSTTYSNNKTSDSSSNSSNSAPTTTTIRTSSSSPYYPHKKSTRGRFCNHILICAPSQLPKRRQWSTSSSKRLLRRFDASTGLAGGTIPILPKKKEPKSSTGSSLPTAGSPSSSNTGSSAPLSVTGMSSSSHSTTPSIMIGRNCFFNRDSAARAGPGTFCPTSCPSKLDGLDLEKDPTSIFPRCSSGLRTRLRSG</sequence>
<feature type="compositionally biased region" description="Low complexity" evidence="1">
    <location>
        <begin position="101"/>
        <end position="136"/>
    </location>
</feature>